<protein>
    <recommendedName>
        <fullName evidence="6">Beta-lactamase-related domain-containing protein</fullName>
    </recommendedName>
</protein>
<reference evidence="4 5" key="1">
    <citation type="submission" date="2019-06" db="EMBL/GenBank/DDBJ databases">
        <authorList>
            <person name="Broberg M."/>
        </authorList>
    </citation>
    <scope>NUCLEOTIDE SEQUENCE [LARGE SCALE GENOMIC DNA]</scope>
</reference>
<dbReference type="SUPFAM" id="SSF56601">
    <property type="entry name" value="beta-lactamase/transpeptidase-like"/>
    <property type="match status" value="1"/>
</dbReference>
<evidence type="ECO:0000313" key="4">
    <source>
        <dbReference type="EMBL" id="VUC29535.1"/>
    </source>
</evidence>
<dbReference type="PANTHER" id="PTHR46825">
    <property type="entry name" value="D-ALANYL-D-ALANINE-CARBOXYPEPTIDASE/ENDOPEPTIDASE AMPH"/>
    <property type="match status" value="1"/>
</dbReference>
<comment type="caution">
    <text evidence="4">The sequence shown here is derived from an EMBL/GenBank/DDBJ whole genome shotgun (WGS) entry which is preliminary data.</text>
</comment>
<dbReference type="Gene3D" id="3.40.710.10">
    <property type="entry name" value="DD-peptidase/beta-lactamase superfamily"/>
    <property type="match status" value="1"/>
</dbReference>
<feature type="domain" description="Peptidase S12 Pab87-related C-terminal" evidence="3">
    <location>
        <begin position="421"/>
        <end position="522"/>
    </location>
</feature>
<accession>A0ABY6UEA8</accession>
<dbReference type="InterPro" id="IPR050491">
    <property type="entry name" value="AmpC-like"/>
</dbReference>
<proteinExistence type="inferred from homology"/>
<dbReference type="PANTHER" id="PTHR46825:SF14">
    <property type="entry name" value="BETA-LACTAMASE-RELATED DOMAIN-CONTAINING PROTEIN"/>
    <property type="match status" value="1"/>
</dbReference>
<evidence type="ECO:0000256" key="1">
    <source>
        <dbReference type="ARBA" id="ARBA00038215"/>
    </source>
</evidence>
<name>A0ABY6UEA8_BIOOC</name>
<dbReference type="InterPro" id="IPR012338">
    <property type="entry name" value="Beta-lactam/transpept-like"/>
</dbReference>
<dbReference type="Proteomes" id="UP000766486">
    <property type="component" value="Unassembled WGS sequence"/>
</dbReference>
<feature type="domain" description="Beta-lactamase-related" evidence="2">
    <location>
        <begin position="27"/>
        <end position="370"/>
    </location>
</feature>
<dbReference type="Pfam" id="PF00144">
    <property type="entry name" value="Beta-lactamase"/>
    <property type="match status" value="1"/>
</dbReference>
<dbReference type="InterPro" id="IPR001466">
    <property type="entry name" value="Beta-lactam-related"/>
</dbReference>
<dbReference type="InterPro" id="IPR021860">
    <property type="entry name" value="Peptidase_S12_Pab87-rel_C"/>
</dbReference>
<dbReference type="Gene3D" id="2.40.128.600">
    <property type="match status" value="1"/>
</dbReference>
<dbReference type="EMBL" id="CABFNS010000801">
    <property type="protein sequence ID" value="VUC29535.1"/>
    <property type="molecule type" value="Genomic_DNA"/>
</dbReference>
<sequence length="536" mass="59957">MASESEIVRRLEKTGPIIDQIRCISGNAGLSLGVMHQGKAIYRANYGYRDVGAKLAMDCDTVVPIASITKAMIASALASFVDRGKLSWDTKLSELVPEFRSKTDEIKCTELVTEATLTDLLTHRLGLTGGNYFWSQKNQQVLVDKSETARILGSLQPIAPFRSKFIYHNWAYGLAGEILEGLAGESLEEHCQRTLFQPLELHRTTLAHPKDEHYAKCYMALSDATTWEVPPTAYTSEKARAGAGACKSTVNDLLAFYGAWMEAAEDQNRSGNTSSPDSPFHRIRDLWAPHATINNESKYGLGWVLTQLPAKAGLVGVNSYECPGEYPVVAKGTEPQRLIYHQGSVVGALSAVYLLPECQSAVIVLGNSFDLCDTPDWVSQLLIETLVDSPERNDYVELAQRTSANALTHHQLTIDRLAREQEKETNIKPLDVYCGRYYNKLGDFYLEITRHGDHGLRMAVQGFENASYFLQHYHHDEFYWPCDRDAESKEALYPQSSIGLHKVYFSPDADGKIRRCNWQIDKDIPEGEVFEKSEGK</sequence>
<gene>
    <name evidence="4" type="ORF">CLO192961_LOCUS261165</name>
</gene>
<organism evidence="4 5">
    <name type="scientific">Bionectria ochroleuca</name>
    <name type="common">Gliocladium roseum</name>
    <dbReference type="NCBI Taxonomy" id="29856"/>
    <lineage>
        <taxon>Eukaryota</taxon>
        <taxon>Fungi</taxon>
        <taxon>Dikarya</taxon>
        <taxon>Ascomycota</taxon>
        <taxon>Pezizomycotina</taxon>
        <taxon>Sordariomycetes</taxon>
        <taxon>Hypocreomycetidae</taxon>
        <taxon>Hypocreales</taxon>
        <taxon>Bionectriaceae</taxon>
        <taxon>Clonostachys</taxon>
    </lineage>
</organism>
<evidence type="ECO:0000313" key="5">
    <source>
        <dbReference type="Proteomes" id="UP000766486"/>
    </source>
</evidence>
<evidence type="ECO:0000259" key="3">
    <source>
        <dbReference type="Pfam" id="PF11954"/>
    </source>
</evidence>
<evidence type="ECO:0000259" key="2">
    <source>
        <dbReference type="Pfam" id="PF00144"/>
    </source>
</evidence>
<dbReference type="Pfam" id="PF11954">
    <property type="entry name" value="DUF3471"/>
    <property type="match status" value="1"/>
</dbReference>
<keyword evidence="5" id="KW-1185">Reference proteome</keyword>
<comment type="similarity">
    <text evidence="1">Belongs to the peptidase S12 family.</text>
</comment>
<evidence type="ECO:0008006" key="6">
    <source>
        <dbReference type="Google" id="ProtNLM"/>
    </source>
</evidence>